<dbReference type="STRING" id="74649.A0A2P6RP61"/>
<gene>
    <name evidence="2" type="ORF">RchiOBHm_Chr2g0108331</name>
</gene>
<dbReference type="Gramene" id="PRQ48226">
    <property type="protein sequence ID" value="PRQ48226"/>
    <property type="gene ID" value="RchiOBHm_Chr2g0108331"/>
</dbReference>
<evidence type="ECO:0000313" key="3">
    <source>
        <dbReference type="Proteomes" id="UP000238479"/>
    </source>
</evidence>
<evidence type="ECO:0000259" key="1">
    <source>
        <dbReference type="Pfam" id="PF03478"/>
    </source>
</evidence>
<dbReference type="AlphaFoldDB" id="A0A2P6RP61"/>
<accession>A0A2P6RP61</accession>
<dbReference type="Pfam" id="PF03478">
    <property type="entry name" value="Beta-prop_KIB1-4"/>
    <property type="match status" value="1"/>
</dbReference>
<reference evidence="2 3" key="1">
    <citation type="journal article" date="2018" name="Nat. Genet.">
        <title>The Rosa genome provides new insights in the design of modern roses.</title>
        <authorList>
            <person name="Bendahmane M."/>
        </authorList>
    </citation>
    <scope>NUCLEOTIDE SEQUENCE [LARGE SCALE GENOMIC DNA]</scope>
    <source>
        <strain evidence="3">cv. Old Blush</strain>
    </source>
</reference>
<dbReference type="InterPro" id="IPR005174">
    <property type="entry name" value="KIB1-4_b-propeller"/>
</dbReference>
<comment type="caution">
    <text evidence="2">The sequence shown here is derived from an EMBL/GenBank/DDBJ whole genome shotgun (WGS) entry which is preliminary data.</text>
</comment>
<dbReference type="PANTHER" id="PTHR44259">
    <property type="entry name" value="OS07G0183000 PROTEIN-RELATED"/>
    <property type="match status" value="1"/>
</dbReference>
<feature type="domain" description="KIB1-4 beta-propeller" evidence="1">
    <location>
        <begin position="18"/>
        <end position="304"/>
    </location>
</feature>
<dbReference type="OMA" id="ERCTLAF"/>
<dbReference type="Proteomes" id="UP000238479">
    <property type="component" value="Chromosome 2"/>
</dbReference>
<dbReference type="PANTHER" id="PTHR44259:SF107">
    <property type="entry name" value="F-BOX PROTEIN SKIP23-LIKE"/>
    <property type="match status" value="1"/>
</dbReference>
<name>A0A2P6RP61_ROSCH</name>
<sequence length="338" mass="39428">MTAPMLLFYSGRKDYWNFYDLVNKKVLNFQVNVPRKRLIGSSKGWLIFTEKNTVDKTFGVTLVNPLFRVRGREKKENSLIRLPPLTPPGWKKWYKDCERFVCKATISADPILNAHDCIVTVIHLERCTLAFIRLGKDTTWTYVNESVDNARLGCHMVEEAASLGNKFYAVNSWSEVLFFDVSTWSNSNIKLVGRGNRPDDDDDDIKRYIFEGEGNKLWMVQRYLEFGEVKRVTKKFRVFELNYQAGEWTEKNTLGDFAVFVGDNFSVCVLAAKLLGFQSNCIYFNHDRDYVGYYYEAYDFGVYNVEDQCFEEIYTESVEKLLEMSYPLPIWVMPALCF</sequence>
<protein>
    <recommendedName>
        <fullName evidence="1">KIB1-4 beta-propeller domain-containing protein</fullName>
    </recommendedName>
</protein>
<keyword evidence="3" id="KW-1185">Reference proteome</keyword>
<organism evidence="2 3">
    <name type="scientific">Rosa chinensis</name>
    <name type="common">China rose</name>
    <dbReference type="NCBI Taxonomy" id="74649"/>
    <lineage>
        <taxon>Eukaryota</taxon>
        <taxon>Viridiplantae</taxon>
        <taxon>Streptophyta</taxon>
        <taxon>Embryophyta</taxon>
        <taxon>Tracheophyta</taxon>
        <taxon>Spermatophyta</taxon>
        <taxon>Magnoliopsida</taxon>
        <taxon>eudicotyledons</taxon>
        <taxon>Gunneridae</taxon>
        <taxon>Pentapetalae</taxon>
        <taxon>rosids</taxon>
        <taxon>fabids</taxon>
        <taxon>Rosales</taxon>
        <taxon>Rosaceae</taxon>
        <taxon>Rosoideae</taxon>
        <taxon>Rosoideae incertae sedis</taxon>
        <taxon>Rosa</taxon>
    </lineage>
</organism>
<evidence type="ECO:0000313" key="2">
    <source>
        <dbReference type="EMBL" id="PRQ48226.1"/>
    </source>
</evidence>
<proteinExistence type="predicted"/>
<dbReference type="EMBL" id="PDCK01000040">
    <property type="protein sequence ID" value="PRQ48226.1"/>
    <property type="molecule type" value="Genomic_DNA"/>
</dbReference>
<dbReference type="OrthoDB" id="1165336at2759"/>
<dbReference type="InterPro" id="IPR050942">
    <property type="entry name" value="F-box_BR-signaling"/>
</dbReference>